<name>A0ACB9J120_9ASTR</name>
<evidence type="ECO:0000313" key="2">
    <source>
        <dbReference type="Proteomes" id="UP001056120"/>
    </source>
</evidence>
<dbReference type="EMBL" id="CM042023">
    <property type="protein sequence ID" value="KAI3813275.1"/>
    <property type="molecule type" value="Genomic_DNA"/>
</dbReference>
<evidence type="ECO:0000313" key="1">
    <source>
        <dbReference type="EMBL" id="KAI3813275.1"/>
    </source>
</evidence>
<keyword evidence="2" id="KW-1185">Reference proteome</keyword>
<proteinExistence type="predicted"/>
<reference evidence="1 2" key="2">
    <citation type="journal article" date="2022" name="Mol. Ecol. Resour.">
        <title>The genomes of chicory, endive, great burdock and yacon provide insights into Asteraceae paleo-polyploidization history and plant inulin production.</title>
        <authorList>
            <person name="Fan W."/>
            <person name="Wang S."/>
            <person name="Wang H."/>
            <person name="Wang A."/>
            <person name="Jiang F."/>
            <person name="Liu H."/>
            <person name="Zhao H."/>
            <person name="Xu D."/>
            <person name="Zhang Y."/>
        </authorList>
    </citation>
    <scope>NUCLEOTIDE SEQUENCE [LARGE SCALE GENOMIC DNA]</scope>
    <source>
        <strain evidence="2">cv. Yunnan</strain>
        <tissue evidence="1">Leaves</tissue>
    </source>
</reference>
<dbReference type="Proteomes" id="UP001056120">
    <property type="component" value="Linkage Group LG06"/>
</dbReference>
<sequence>MAVVLNLMVEKARYSSLCRMARILGGGGNQQIETKPTLYTAKESLVALTSGGFGGAHSGGTTSGPPGVFGGTGISGPGGWISGSGFGGPGNSGAGFRDKGGGSAGFSGSKSGTLGVWWHTEFVGWWGFEGDLRWIVGYFHGCERW</sequence>
<organism evidence="1 2">
    <name type="scientific">Smallanthus sonchifolius</name>
    <dbReference type="NCBI Taxonomy" id="185202"/>
    <lineage>
        <taxon>Eukaryota</taxon>
        <taxon>Viridiplantae</taxon>
        <taxon>Streptophyta</taxon>
        <taxon>Embryophyta</taxon>
        <taxon>Tracheophyta</taxon>
        <taxon>Spermatophyta</taxon>
        <taxon>Magnoliopsida</taxon>
        <taxon>eudicotyledons</taxon>
        <taxon>Gunneridae</taxon>
        <taxon>Pentapetalae</taxon>
        <taxon>asterids</taxon>
        <taxon>campanulids</taxon>
        <taxon>Asterales</taxon>
        <taxon>Asteraceae</taxon>
        <taxon>Asteroideae</taxon>
        <taxon>Heliantheae alliance</taxon>
        <taxon>Millerieae</taxon>
        <taxon>Smallanthus</taxon>
    </lineage>
</organism>
<comment type="caution">
    <text evidence="1">The sequence shown here is derived from an EMBL/GenBank/DDBJ whole genome shotgun (WGS) entry which is preliminary data.</text>
</comment>
<protein>
    <submittedName>
        <fullName evidence="1">Uncharacterized protein</fullName>
    </submittedName>
</protein>
<accession>A0ACB9J120</accession>
<reference evidence="2" key="1">
    <citation type="journal article" date="2022" name="Mol. Ecol. Resour.">
        <title>The genomes of chicory, endive, great burdock and yacon provide insights into Asteraceae palaeo-polyploidization history and plant inulin production.</title>
        <authorList>
            <person name="Fan W."/>
            <person name="Wang S."/>
            <person name="Wang H."/>
            <person name="Wang A."/>
            <person name="Jiang F."/>
            <person name="Liu H."/>
            <person name="Zhao H."/>
            <person name="Xu D."/>
            <person name="Zhang Y."/>
        </authorList>
    </citation>
    <scope>NUCLEOTIDE SEQUENCE [LARGE SCALE GENOMIC DNA]</scope>
    <source>
        <strain evidence="2">cv. Yunnan</strain>
    </source>
</reference>
<gene>
    <name evidence="1" type="ORF">L1987_17995</name>
</gene>